<evidence type="ECO:0000256" key="2">
    <source>
        <dbReference type="ARBA" id="ARBA00023125"/>
    </source>
</evidence>
<sequence>MSTALDTITAKKPRRADALRNYEALLAAAREAFAASGTDASLEDVARRAGVGIGTLYRNFPARDDLIEAVYVSEIEALAAVADEVRNDAAWPALTRWLDRFVDYIGTKRVLIEAMNRDSEVMAACRTAMYEAGGPVLARAQAEGVARDDVDVIDVVRMVAGVAGVQADPDQRRRLVDVAIDGLRAR</sequence>
<dbReference type="PRINTS" id="PR00455">
    <property type="entry name" value="HTHTETR"/>
</dbReference>
<dbReference type="InterPro" id="IPR050109">
    <property type="entry name" value="HTH-type_TetR-like_transc_reg"/>
</dbReference>
<dbReference type="RefSeq" id="WP_119482093.1">
    <property type="nucleotide sequence ID" value="NZ_QXTG01000002.1"/>
</dbReference>
<protein>
    <submittedName>
        <fullName evidence="6">TetR/AcrR family transcriptional regulator</fullName>
    </submittedName>
</protein>
<evidence type="ECO:0000313" key="7">
    <source>
        <dbReference type="Proteomes" id="UP000265742"/>
    </source>
</evidence>
<gene>
    <name evidence="6" type="ORF">D1781_09580</name>
</gene>
<dbReference type="AlphaFoldDB" id="A0A3A1U486"/>
<dbReference type="Proteomes" id="UP000265742">
    <property type="component" value="Unassembled WGS sequence"/>
</dbReference>
<evidence type="ECO:0000256" key="1">
    <source>
        <dbReference type="ARBA" id="ARBA00023015"/>
    </source>
</evidence>
<dbReference type="Pfam" id="PF00440">
    <property type="entry name" value="TetR_N"/>
    <property type="match status" value="1"/>
</dbReference>
<dbReference type="PROSITE" id="PS50977">
    <property type="entry name" value="HTH_TETR_2"/>
    <property type="match status" value="1"/>
</dbReference>
<accession>A0A3A1U486</accession>
<reference evidence="7" key="1">
    <citation type="submission" date="2018-09" db="EMBL/GenBank/DDBJ databases">
        <authorList>
            <person name="Kim I."/>
        </authorList>
    </citation>
    <scope>NUCLEOTIDE SEQUENCE [LARGE SCALE GENOMIC DNA]</scope>
    <source>
        <strain evidence="7">DD4a</strain>
    </source>
</reference>
<dbReference type="GO" id="GO:0003700">
    <property type="term" value="F:DNA-binding transcription factor activity"/>
    <property type="evidence" value="ECO:0007669"/>
    <property type="project" value="TreeGrafter"/>
</dbReference>
<evidence type="ECO:0000313" key="6">
    <source>
        <dbReference type="EMBL" id="RIX27784.1"/>
    </source>
</evidence>
<keyword evidence="3" id="KW-0804">Transcription</keyword>
<name>A0A3A1U486_9MICO</name>
<keyword evidence="1" id="KW-0805">Transcription regulation</keyword>
<feature type="domain" description="HTH tetR-type" evidence="5">
    <location>
        <begin position="19"/>
        <end position="78"/>
    </location>
</feature>
<feature type="DNA-binding region" description="H-T-H motif" evidence="4">
    <location>
        <begin position="41"/>
        <end position="60"/>
    </location>
</feature>
<dbReference type="PANTHER" id="PTHR30055:SF234">
    <property type="entry name" value="HTH-TYPE TRANSCRIPTIONAL REGULATOR BETI"/>
    <property type="match status" value="1"/>
</dbReference>
<evidence type="ECO:0000256" key="4">
    <source>
        <dbReference type="PROSITE-ProRule" id="PRU00335"/>
    </source>
</evidence>
<dbReference type="InterPro" id="IPR009057">
    <property type="entry name" value="Homeodomain-like_sf"/>
</dbReference>
<dbReference type="InterPro" id="IPR001647">
    <property type="entry name" value="HTH_TetR"/>
</dbReference>
<dbReference type="PANTHER" id="PTHR30055">
    <property type="entry name" value="HTH-TYPE TRANSCRIPTIONAL REGULATOR RUTR"/>
    <property type="match status" value="1"/>
</dbReference>
<dbReference type="Gene3D" id="1.10.357.10">
    <property type="entry name" value="Tetracycline Repressor, domain 2"/>
    <property type="match status" value="1"/>
</dbReference>
<dbReference type="EMBL" id="QXTG01000002">
    <property type="protein sequence ID" value="RIX27784.1"/>
    <property type="molecule type" value="Genomic_DNA"/>
</dbReference>
<dbReference type="SUPFAM" id="SSF48498">
    <property type="entry name" value="Tetracyclin repressor-like, C-terminal domain"/>
    <property type="match status" value="1"/>
</dbReference>
<dbReference type="Pfam" id="PF21597">
    <property type="entry name" value="TetR_C_43"/>
    <property type="match status" value="1"/>
</dbReference>
<keyword evidence="2 4" id="KW-0238">DNA-binding</keyword>
<proteinExistence type="predicted"/>
<dbReference type="OrthoDB" id="3192968at2"/>
<keyword evidence="7" id="KW-1185">Reference proteome</keyword>
<comment type="caution">
    <text evidence="6">The sequence shown here is derived from an EMBL/GenBank/DDBJ whole genome shotgun (WGS) entry which is preliminary data.</text>
</comment>
<organism evidence="6 7">
    <name type="scientific">Amnibacterium setariae</name>
    <dbReference type="NCBI Taxonomy" id="2306585"/>
    <lineage>
        <taxon>Bacteria</taxon>
        <taxon>Bacillati</taxon>
        <taxon>Actinomycetota</taxon>
        <taxon>Actinomycetes</taxon>
        <taxon>Micrococcales</taxon>
        <taxon>Microbacteriaceae</taxon>
        <taxon>Amnibacterium</taxon>
    </lineage>
</organism>
<evidence type="ECO:0000259" key="5">
    <source>
        <dbReference type="PROSITE" id="PS50977"/>
    </source>
</evidence>
<dbReference type="InterPro" id="IPR036271">
    <property type="entry name" value="Tet_transcr_reg_TetR-rel_C_sf"/>
</dbReference>
<dbReference type="GO" id="GO:0000976">
    <property type="term" value="F:transcription cis-regulatory region binding"/>
    <property type="evidence" value="ECO:0007669"/>
    <property type="project" value="TreeGrafter"/>
</dbReference>
<evidence type="ECO:0000256" key="3">
    <source>
        <dbReference type="ARBA" id="ARBA00023163"/>
    </source>
</evidence>
<dbReference type="InterPro" id="IPR049445">
    <property type="entry name" value="TetR_SbtR-like_C"/>
</dbReference>
<dbReference type="SUPFAM" id="SSF46689">
    <property type="entry name" value="Homeodomain-like"/>
    <property type="match status" value="1"/>
</dbReference>